<proteinExistence type="predicted"/>
<dbReference type="RefSeq" id="WP_307407103.1">
    <property type="nucleotide sequence ID" value="NZ_JAUSUR010000002.1"/>
</dbReference>
<name>A0ABU0E2Z7_9FIRM</name>
<keyword evidence="2" id="KW-1185">Reference proteome</keyword>
<accession>A0ABU0E2Z7</accession>
<protein>
    <submittedName>
        <fullName evidence="1">Type VII secretion effector (TIGR04197 family)</fullName>
    </submittedName>
</protein>
<comment type="caution">
    <text evidence="1">The sequence shown here is derived from an EMBL/GenBank/DDBJ whole genome shotgun (WGS) entry which is preliminary data.</text>
</comment>
<reference evidence="1 2" key="1">
    <citation type="submission" date="2023-07" db="EMBL/GenBank/DDBJ databases">
        <title>Genomic Encyclopedia of Type Strains, Phase IV (KMG-IV): sequencing the most valuable type-strain genomes for metagenomic binning, comparative biology and taxonomic classification.</title>
        <authorList>
            <person name="Goeker M."/>
        </authorList>
    </citation>
    <scope>NUCLEOTIDE SEQUENCE [LARGE SCALE GENOMIC DNA]</scope>
    <source>
        <strain evidence="1 2">DSM 16784</strain>
    </source>
</reference>
<evidence type="ECO:0000313" key="1">
    <source>
        <dbReference type="EMBL" id="MDQ0360875.1"/>
    </source>
</evidence>
<sequence length="99" mass="10876">MPKIKVKLSEATSNKKNIQGAVSSFATNINYSNSTFGVHAKDEAVSISEQFKSSREKLKVALKRDADKIESLTVDFLEIDKTASNKSSTSVGKHSKDKR</sequence>
<dbReference type="EMBL" id="JAUSUR010000002">
    <property type="protein sequence ID" value="MDQ0360875.1"/>
    <property type="molecule type" value="Genomic_DNA"/>
</dbReference>
<organism evidence="1 2">
    <name type="scientific">Breznakia pachnodae</name>
    <dbReference type="NCBI Taxonomy" id="265178"/>
    <lineage>
        <taxon>Bacteria</taxon>
        <taxon>Bacillati</taxon>
        <taxon>Bacillota</taxon>
        <taxon>Erysipelotrichia</taxon>
        <taxon>Erysipelotrichales</taxon>
        <taxon>Erysipelotrichaceae</taxon>
        <taxon>Breznakia</taxon>
    </lineage>
</organism>
<gene>
    <name evidence="1" type="ORF">J2S15_001620</name>
</gene>
<evidence type="ECO:0000313" key="2">
    <source>
        <dbReference type="Proteomes" id="UP001230220"/>
    </source>
</evidence>
<dbReference type="Proteomes" id="UP001230220">
    <property type="component" value="Unassembled WGS sequence"/>
</dbReference>